<comment type="caution">
    <text evidence="13">The sequence shown here is derived from an EMBL/GenBank/DDBJ whole genome shotgun (WGS) entry which is preliminary data.</text>
</comment>
<evidence type="ECO:0000256" key="10">
    <source>
        <dbReference type="ARBA" id="ARBA00049360"/>
    </source>
</evidence>
<evidence type="ECO:0000256" key="6">
    <source>
        <dbReference type="ARBA" id="ARBA00022840"/>
    </source>
</evidence>
<protein>
    <submittedName>
        <fullName evidence="13">Cation-transporting P-type ATPase</fullName>
    </submittedName>
</protein>
<keyword evidence="8 11" id="KW-1133">Transmembrane helix</keyword>
<dbReference type="Gene3D" id="2.70.150.10">
    <property type="entry name" value="Calcium-transporting ATPase, cytoplasmic transduction domain A"/>
    <property type="match status" value="1"/>
</dbReference>
<evidence type="ECO:0000259" key="12">
    <source>
        <dbReference type="SMART" id="SM00831"/>
    </source>
</evidence>
<dbReference type="InterPro" id="IPR023214">
    <property type="entry name" value="HAD_sf"/>
</dbReference>
<dbReference type="PRINTS" id="PR00119">
    <property type="entry name" value="CATATPASE"/>
</dbReference>
<dbReference type="Gene3D" id="3.40.1110.10">
    <property type="entry name" value="Calcium-transporting ATPase, cytoplasmic domain N"/>
    <property type="match status" value="1"/>
</dbReference>
<dbReference type="NCBIfam" id="TIGR01494">
    <property type="entry name" value="ATPase_P-type"/>
    <property type="match status" value="2"/>
</dbReference>
<gene>
    <name evidence="13" type="ORF">GCM10009843_16040</name>
</gene>
<dbReference type="InterPro" id="IPR059000">
    <property type="entry name" value="ATPase_P-type_domA"/>
</dbReference>
<dbReference type="SMART" id="SM00831">
    <property type="entry name" value="Cation_ATPase_N"/>
    <property type="match status" value="1"/>
</dbReference>
<evidence type="ECO:0000256" key="5">
    <source>
        <dbReference type="ARBA" id="ARBA00022741"/>
    </source>
</evidence>
<comment type="catalytic activity">
    <reaction evidence="10">
        <text>ATP + H2O = ADP + phosphate + H(+)</text>
        <dbReference type="Rhea" id="RHEA:13065"/>
        <dbReference type="ChEBI" id="CHEBI:15377"/>
        <dbReference type="ChEBI" id="CHEBI:15378"/>
        <dbReference type="ChEBI" id="CHEBI:30616"/>
        <dbReference type="ChEBI" id="CHEBI:43474"/>
        <dbReference type="ChEBI" id="CHEBI:456216"/>
    </reaction>
</comment>
<evidence type="ECO:0000256" key="9">
    <source>
        <dbReference type="ARBA" id="ARBA00023136"/>
    </source>
</evidence>
<organism evidence="13 14">
    <name type="scientific">Nocardioides bigeumensis</name>
    <dbReference type="NCBI Taxonomy" id="433657"/>
    <lineage>
        <taxon>Bacteria</taxon>
        <taxon>Bacillati</taxon>
        <taxon>Actinomycetota</taxon>
        <taxon>Actinomycetes</taxon>
        <taxon>Propionibacteriales</taxon>
        <taxon>Nocardioidaceae</taxon>
        <taxon>Nocardioides</taxon>
    </lineage>
</organism>
<feature type="transmembrane region" description="Helical" evidence="11">
    <location>
        <begin position="709"/>
        <end position="735"/>
    </location>
</feature>
<name>A0ABP5JRF2_9ACTN</name>
<dbReference type="Proteomes" id="UP001500575">
    <property type="component" value="Unassembled WGS sequence"/>
</dbReference>
<keyword evidence="14" id="KW-1185">Reference proteome</keyword>
<dbReference type="RefSeq" id="WP_344303161.1">
    <property type="nucleotide sequence ID" value="NZ_BAAAQQ010000007.1"/>
</dbReference>
<evidence type="ECO:0000256" key="2">
    <source>
        <dbReference type="ARBA" id="ARBA00005675"/>
    </source>
</evidence>
<feature type="transmembrane region" description="Helical" evidence="11">
    <location>
        <begin position="221"/>
        <end position="242"/>
    </location>
</feature>
<dbReference type="Gene3D" id="3.40.50.1000">
    <property type="entry name" value="HAD superfamily/HAD-like"/>
    <property type="match status" value="1"/>
</dbReference>
<reference evidence="14" key="1">
    <citation type="journal article" date="2019" name="Int. J. Syst. Evol. Microbiol.">
        <title>The Global Catalogue of Microorganisms (GCM) 10K type strain sequencing project: providing services to taxonomists for standard genome sequencing and annotation.</title>
        <authorList>
            <consortium name="The Broad Institute Genomics Platform"/>
            <consortium name="The Broad Institute Genome Sequencing Center for Infectious Disease"/>
            <person name="Wu L."/>
            <person name="Ma J."/>
        </authorList>
    </citation>
    <scope>NUCLEOTIDE SEQUENCE [LARGE SCALE GENOMIC DNA]</scope>
    <source>
        <strain evidence="14">JCM 16021</strain>
    </source>
</reference>
<feature type="domain" description="Cation-transporting P-type ATPase N-terminal" evidence="12">
    <location>
        <begin position="1"/>
        <end position="66"/>
    </location>
</feature>
<dbReference type="InterPro" id="IPR008250">
    <property type="entry name" value="ATPase_P-typ_transduc_dom_A_sf"/>
</dbReference>
<dbReference type="SUPFAM" id="SSF56784">
    <property type="entry name" value="HAD-like"/>
    <property type="match status" value="1"/>
</dbReference>
<keyword evidence="5" id="KW-0547">Nucleotide-binding</keyword>
<dbReference type="SUPFAM" id="SSF81665">
    <property type="entry name" value="Calcium ATPase, transmembrane domain M"/>
    <property type="match status" value="1"/>
</dbReference>
<dbReference type="SUPFAM" id="SSF81660">
    <property type="entry name" value="Metal cation-transporting ATPase, ATP-binding domain N"/>
    <property type="match status" value="1"/>
</dbReference>
<evidence type="ECO:0000256" key="3">
    <source>
        <dbReference type="ARBA" id="ARBA00022475"/>
    </source>
</evidence>
<evidence type="ECO:0000313" key="14">
    <source>
        <dbReference type="Proteomes" id="UP001500575"/>
    </source>
</evidence>
<dbReference type="InterPro" id="IPR044492">
    <property type="entry name" value="P_typ_ATPase_HD_dom"/>
</dbReference>
<dbReference type="EMBL" id="BAAAQQ010000007">
    <property type="protein sequence ID" value="GAA2121613.1"/>
    <property type="molecule type" value="Genomic_DNA"/>
</dbReference>
<feature type="transmembrane region" description="Helical" evidence="11">
    <location>
        <begin position="747"/>
        <end position="767"/>
    </location>
</feature>
<dbReference type="PROSITE" id="PS00154">
    <property type="entry name" value="ATPASE_E1_E2"/>
    <property type="match status" value="1"/>
</dbReference>
<dbReference type="SFLD" id="SFLDF00027">
    <property type="entry name" value="p-type_atpase"/>
    <property type="match status" value="1"/>
</dbReference>
<dbReference type="InterPro" id="IPR001757">
    <property type="entry name" value="P_typ_ATPase"/>
</dbReference>
<dbReference type="PANTHER" id="PTHR43294">
    <property type="entry name" value="SODIUM/POTASSIUM-TRANSPORTING ATPASE SUBUNIT ALPHA"/>
    <property type="match status" value="1"/>
</dbReference>
<evidence type="ECO:0000256" key="11">
    <source>
        <dbReference type="SAM" id="Phobius"/>
    </source>
</evidence>
<dbReference type="Pfam" id="PF00702">
    <property type="entry name" value="Hydrolase"/>
    <property type="match status" value="1"/>
</dbReference>
<comment type="similarity">
    <text evidence="2">Belongs to the cation transport ATPase (P-type) (TC 3.A.3) family. Type IIA subfamily.</text>
</comment>
<dbReference type="Gene3D" id="1.20.1110.10">
    <property type="entry name" value="Calcium-transporting ATPase, transmembrane domain"/>
    <property type="match status" value="1"/>
</dbReference>
<feature type="transmembrane region" description="Helical" evidence="11">
    <location>
        <begin position="69"/>
        <end position="86"/>
    </location>
</feature>
<accession>A0ABP5JRF2</accession>
<dbReference type="SFLD" id="SFLDS00003">
    <property type="entry name" value="Haloacid_Dehalogenase"/>
    <property type="match status" value="1"/>
</dbReference>
<feature type="transmembrane region" description="Helical" evidence="11">
    <location>
        <begin position="248"/>
        <end position="272"/>
    </location>
</feature>
<dbReference type="InterPro" id="IPR004014">
    <property type="entry name" value="ATPase_P-typ_cation-transptr_N"/>
</dbReference>
<proteinExistence type="inferred from homology"/>
<dbReference type="PANTHER" id="PTHR43294:SF21">
    <property type="entry name" value="CATION TRANSPORTING ATPASE"/>
    <property type="match status" value="1"/>
</dbReference>
<dbReference type="InterPro" id="IPR050510">
    <property type="entry name" value="Cation_transp_ATPase_P-type"/>
</dbReference>
<dbReference type="PRINTS" id="PR00120">
    <property type="entry name" value="HATPASE"/>
</dbReference>
<dbReference type="InterPro" id="IPR006068">
    <property type="entry name" value="ATPase_P-typ_cation-transptr_C"/>
</dbReference>
<feature type="transmembrane region" description="Helical" evidence="11">
    <location>
        <begin position="788"/>
        <end position="814"/>
    </location>
</feature>
<dbReference type="InterPro" id="IPR023298">
    <property type="entry name" value="ATPase_P-typ_TM_dom_sf"/>
</dbReference>
<evidence type="ECO:0000256" key="7">
    <source>
        <dbReference type="ARBA" id="ARBA00022967"/>
    </source>
</evidence>
<evidence type="ECO:0000256" key="4">
    <source>
        <dbReference type="ARBA" id="ARBA00022692"/>
    </source>
</evidence>
<dbReference type="InterPro" id="IPR018303">
    <property type="entry name" value="ATPase_P-typ_P_site"/>
</dbReference>
<dbReference type="Pfam" id="PF00122">
    <property type="entry name" value="E1-E2_ATPase"/>
    <property type="match status" value="1"/>
</dbReference>
<dbReference type="InterPro" id="IPR023299">
    <property type="entry name" value="ATPase_P-typ_cyto_dom_N"/>
</dbReference>
<dbReference type="Pfam" id="PF00690">
    <property type="entry name" value="Cation_ATPase_N"/>
    <property type="match status" value="1"/>
</dbReference>
<feature type="transmembrane region" description="Helical" evidence="11">
    <location>
        <begin position="820"/>
        <end position="840"/>
    </location>
</feature>
<keyword evidence="9 11" id="KW-0472">Membrane</keyword>
<sequence>MTPLAEGCPAHGLTADEVTAARARFGPNLVPEAARPPVWRQFARQLTHLLAILLWLAAGMALLAGMPELAVAIVAIVLLNAEFAFWQEHRADRSAEQLRALLPADTVVCRDGAVRTVPISDLVPGDVVLLEAGDRIGADLEVVRARSLSLDESMLTGESEAVPRDQGDRLLSGTFVLQGSGQAVVRATGSATAMADIARLTESARRPASPLTRQLDKVVRVVAAFATGTGVALGAIAVGLGLSVQEAFLFGVGVAVALVPEGLLPTVTLSLARGAQLMARSHGLVRRLDAVETLGATTYICTDKTGTLTQNRMSVVTLVTPLGRVEVEGEGYTPSGTLTGSPRAVALAVEMAVSAQSCVTGRVQLRDGDWVAVGDPMDAALDCLLRRTGEGPLAVDDRKPYTADRMVSSSRSGGLVCVLGAPEAVLGRCLDVDEGVVAALEELTESGCRVVAVAKRRWDAGAADAMETELHLLGLVALRDPPRRDVAEVLLSCHRAGIRVAMITGDHPRTAATIARDVGLLTPSGCVLDARCLPEADEALAAVIDVPGGVVVARATPGDKLRIARALRSRGHVVAMTGDGVNDAPALREADVGVAMGASGSDVAREAADLVLLDDHFATIVAAVALGRATFQNVRRFLTYHLTDNVAELTPFAVWALSGGHVPLALSVLQVLALDIGTDLFPALALGAEPPRPGVLDARRRADAVDKGLLLRAFGVLGPTQAVVSMGTFLAVLAAGGWRWGATPSSVLLASASGAAFAAIAIGQMANALACRSTVTPVWGLDQRTNPLLLAAVATELVLLMAFVGIAPLAALLGGSWPSWLGWLGALLAAPAVVLADALHKHVVRGRTGRSTNAAHLAQQGT</sequence>
<evidence type="ECO:0000256" key="8">
    <source>
        <dbReference type="ARBA" id="ARBA00022989"/>
    </source>
</evidence>
<dbReference type="SUPFAM" id="SSF81653">
    <property type="entry name" value="Calcium ATPase, transduction domain A"/>
    <property type="match status" value="1"/>
</dbReference>
<dbReference type="SFLD" id="SFLDG00002">
    <property type="entry name" value="C1.7:_P-type_atpase_like"/>
    <property type="match status" value="1"/>
</dbReference>
<evidence type="ECO:0000256" key="1">
    <source>
        <dbReference type="ARBA" id="ARBA00004651"/>
    </source>
</evidence>
<dbReference type="InterPro" id="IPR036412">
    <property type="entry name" value="HAD-like_sf"/>
</dbReference>
<evidence type="ECO:0000313" key="13">
    <source>
        <dbReference type="EMBL" id="GAA2121613.1"/>
    </source>
</evidence>
<keyword evidence="3" id="KW-1003">Cell membrane</keyword>
<keyword evidence="4 11" id="KW-0812">Transmembrane</keyword>
<comment type="subcellular location">
    <subcellularLocation>
        <location evidence="1">Cell membrane</location>
        <topology evidence="1">Multi-pass membrane protein</topology>
    </subcellularLocation>
</comment>
<keyword evidence="6" id="KW-0067">ATP-binding</keyword>
<keyword evidence="7" id="KW-1278">Translocase</keyword>
<feature type="transmembrane region" description="Helical" evidence="11">
    <location>
        <begin position="46"/>
        <end position="63"/>
    </location>
</feature>
<dbReference type="Pfam" id="PF00689">
    <property type="entry name" value="Cation_ATPase_C"/>
    <property type="match status" value="1"/>
</dbReference>